<reference evidence="13 14" key="1">
    <citation type="submission" date="2018-06" db="EMBL/GenBank/DDBJ databases">
        <title>Comparative genomics reveals the genomic features of Rhizophagus irregularis, R. cerebriforme, R. diaphanum and Gigaspora rosea, and their symbiotic lifestyle signature.</title>
        <authorList>
            <person name="Morin E."/>
            <person name="San Clemente H."/>
            <person name="Chen E.C.H."/>
            <person name="De La Providencia I."/>
            <person name="Hainaut M."/>
            <person name="Kuo A."/>
            <person name="Kohler A."/>
            <person name="Murat C."/>
            <person name="Tang N."/>
            <person name="Roy S."/>
            <person name="Loubradou J."/>
            <person name="Henrissat B."/>
            <person name="Grigoriev I.V."/>
            <person name="Corradi N."/>
            <person name="Roux C."/>
            <person name="Martin F.M."/>
        </authorList>
    </citation>
    <scope>NUCLEOTIDE SEQUENCE [LARGE SCALE GENOMIC DNA]</scope>
    <source>
        <strain evidence="13 14">DAOM 227022</strain>
    </source>
</reference>
<dbReference type="InterPro" id="IPR044880">
    <property type="entry name" value="NCX_ion-bd_dom_sf"/>
</dbReference>
<evidence type="ECO:0000256" key="6">
    <source>
        <dbReference type="ARBA" id="ARBA00022837"/>
    </source>
</evidence>
<evidence type="ECO:0000256" key="10">
    <source>
        <dbReference type="RuleBase" id="RU365028"/>
    </source>
</evidence>
<evidence type="ECO:0000256" key="2">
    <source>
        <dbReference type="ARBA" id="ARBA00008170"/>
    </source>
</evidence>
<accession>A0A397T4E0</accession>
<sequence>MTLSERNSQSNHTDLLSNEEINKPPTPTTQTVIHTSLRLNTPRLHWNDIVISILNFLAIIPLAKLIEFATEDNISLRVGQTIGGLLNITFGNAVELITSISFLKDGQIRIVQASILGSIISNLLLILGISFVAGGFYYKVQRFNQTAAQASSSLMALACIGLVIPAAFVSSINTINVISAEQRKGELLNLSHGTAVVLLIIYILYLLFQLKTHTYLYKEEREEEEEPQLTIFISLVLLAVVTVAVTFSADYLVGSIEGIVQSFGLSKTFVGFILFPIVNKSAEILNTIAAMGHNIDDTIKSATGCSLQIALFVSPLLVIIGWIIEREFTLFFQIFETIILLIIIMMTNYLVQDGESNWLKGSTEDTYIEFFFFLRAW</sequence>
<feature type="region of interest" description="Disordered" evidence="11">
    <location>
        <begin position="1"/>
        <end position="29"/>
    </location>
</feature>
<evidence type="ECO:0000313" key="14">
    <source>
        <dbReference type="Proteomes" id="UP000265703"/>
    </source>
</evidence>
<keyword evidence="7 10" id="KW-1133">Transmembrane helix</keyword>
<feature type="compositionally biased region" description="Polar residues" evidence="11">
    <location>
        <begin position="1"/>
        <end position="16"/>
    </location>
</feature>
<feature type="transmembrane region" description="Helical" evidence="10">
    <location>
        <begin position="115"/>
        <end position="138"/>
    </location>
</feature>
<comment type="subcellular location">
    <subcellularLocation>
        <location evidence="1">Endomembrane system</location>
        <topology evidence="1">Multi-pass membrane protein</topology>
    </subcellularLocation>
    <subcellularLocation>
        <location evidence="10">Vacuole membrane</location>
    </subcellularLocation>
</comment>
<dbReference type="Pfam" id="PF01699">
    <property type="entry name" value="Na_Ca_ex"/>
    <property type="match status" value="2"/>
</dbReference>
<comment type="caution">
    <text evidence="13">The sequence shown here is derived from an EMBL/GenBank/DDBJ whole genome shotgun (WGS) entry which is preliminary data.</text>
</comment>
<protein>
    <recommendedName>
        <fullName evidence="10">Vacuolar calcium ion transporter</fullName>
    </recommendedName>
</protein>
<dbReference type="GO" id="GO:0006874">
    <property type="term" value="P:intracellular calcium ion homeostasis"/>
    <property type="evidence" value="ECO:0007669"/>
    <property type="project" value="TreeGrafter"/>
</dbReference>
<dbReference type="Proteomes" id="UP000265703">
    <property type="component" value="Unassembled WGS sequence"/>
</dbReference>
<keyword evidence="10" id="KW-0050">Antiport</keyword>
<keyword evidence="5 10" id="KW-0812">Transmembrane</keyword>
<comment type="function">
    <text evidence="10">Has a role in promoting intracellular calcium ion sequestration via the exchange of calcium ions for hydrogen ions across the vacuolar membrane. Involved also in manganese ion homeostasis via its uptake into the vacuole.</text>
</comment>
<feature type="transmembrane region" description="Helical" evidence="10">
    <location>
        <begin position="49"/>
        <end position="70"/>
    </location>
</feature>
<evidence type="ECO:0000256" key="11">
    <source>
        <dbReference type="SAM" id="MobiDB-lite"/>
    </source>
</evidence>
<dbReference type="AlphaFoldDB" id="A0A397T4E0"/>
<dbReference type="InterPro" id="IPR004713">
    <property type="entry name" value="CaH_exchang"/>
</dbReference>
<keyword evidence="8 10" id="KW-0406">Ion transport</keyword>
<evidence type="ECO:0000313" key="13">
    <source>
        <dbReference type="EMBL" id="RIA93033.1"/>
    </source>
</evidence>
<comment type="similarity">
    <text evidence="2 10">Belongs to the Ca(2+):cation antiporter (CaCA) (TC 2.A.19) family.</text>
</comment>
<evidence type="ECO:0000256" key="8">
    <source>
        <dbReference type="ARBA" id="ARBA00023065"/>
    </source>
</evidence>
<dbReference type="OrthoDB" id="1699231at2759"/>
<dbReference type="PANTHER" id="PTHR31503">
    <property type="entry name" value="VACUOLAR CALCIUM ION TRANSPORTER"/>
    <property type="match status" value="1"/>
</dbReference>
<comment type="caution">
    <text evidence="10">Lacks conserved residue(s) required for the propagation of feature annotation.</text>
</comment>
<organism evidence="13 14">
    <name type="scientific">Glomus cerebriforme</name>
    <dbReference type="NCBI Taxonomy" id="658196"/>
    <lineage>
        <taxon>Eukaryota</taxon>
        <taxon>Fungi</taxon>
        <taxon>Fungi incertae sedis</taxon>
        <taxon>Mucoromycota</taxon>
        <taxon>Glomeromycotina</taxon>
        <taxon>Glomeromycetes</taxon>
        <taxon>Glomerales</taxon>
        <taxon>Glomeraceae</taxon>
        <taxon>Glomus</taxon>
    </lineage>
</organism>
<feature type="transmembrane region" description="Helical" evidence="10">
    <location>
        <begin position="229"/>
        <end position="253"/>
    </location>
</feature>
<dbReference type="InterPro" id="IPR004837">
    <property type="entry name" value="NaCa_Exmemb"/>
</dbReference>
<dbReference type="InterPro" id="IPR004798">
    <property type="entry name" value="CAX-like"/>
</dbReference>
<evidence type="ECO:0000256" key="5">
    <source>
        <dbReference type="ARBA" id="ARBA00022692"/>
    </source>
</evidence>
<dbReference type="PANTHER" id="PTHR31503:SF22">
    <property type="entry name" value="VACUOLAR CALCIUM ION TRANSPORTER"/>
    <property type="match status" value="1"/>
</dbReference>
<evidence type="ECO:0000259" key="12">
    <source>
        <dbReference type="Pfam" id="PF01699"/>
    </source>
</evidence>
<keyword evidence="9 10" id="KW-0472">Membrane</keyword>
<evidence type="ECO:0000256" key="7">
    <source>
        <dbReference type="ARBA" id="ARBA00022989"/>
    </source>
</evidence>
<keyword evidence="4 10" id="KW-0109">Calcium transport</keyword>
<evidence type="ECO:0000256" key="1">
    <source>
        <dbReference type="ARBA" id="ARBA00004127"/>
    </source>
</evidence>
<evidence type="ECO:0000256" key="3">
    <source>
        <dbReference type="ARBA" id="ARBA00022448"/>
    </source>
</evidence>
<gene>
    <name evidence="13" type="ORF">C1645_874386</name>
</gene>
<keyword evidence="3 10" id="KW-0813">Transport</keyword>
<keyword evidence="14" id="KW-1185">Reference proteome</keyword>
<dbReference type="NCBIfam" id="TIGR00378">
    <property type="entry name" value="cax"/>
    <property type="match status" value="1"/>
</dbReference>
<feature type="transmembrane region" description="Helical" evidence="10">
    <location>
        <begin position="330"/>
        <end position="351"/>
    </location>
</feature>
<keyword evidence="10" id="KW-0926">Vacuole</keyword>
<feature type="transmembrane region" description="Helical" evidence="10">
    <location>
        <begin position="82"/>
        <end position="103"/>
    </location>
</feature>
<feature type="domain" description="Sodium/calcium exchanger membrane region" evidence="12">
    <location>
        <begin position="234"/>
        <end position="362"/>
    </location>
</feature>
<proteinExistence type="inferred from homology"/>
<dbReference type="GO" id="GO:0015369">
    <property type="term" value="F:calcium:proton antiporter activity"/>
    <property type="evidence" value="ECO:0007669"/>
    <property type="project" value="UniProtKB-UniRule"/>
</dbReference>
<keyword evidence="6 10" id="KW-0106">Calcium</keyword>
<feature type="domain" description="Sodium/calcium exchanger membrane region" evidence="12">
    <location>
        <begin position="49"/>
        <end position="210"/>
    </location>
</feature>
<evidence type="ECO:0000256" key="4">
    <source>
        <dbReference type="ARBA" id="ARBA00022568"/>
    </source>
</evidence>
<dbReference type="EMBL" id="QKYT01000113">
    <property type="protein sequence ID" value="RIA93033.1"/>
    <property type="molecule type" value="Genomic_DNA"/>
</dbReference>
<evidence type="ECO:0000256" key="9">
    <source>
        <dbReference type="ARBA" id="ARBA00023136"/>
    </source>
</evidence>
<feature type="transmembrane region" description="Helical" evidence="10">
    <location>
        <begin position="190"/>
        <end position="208"/>
    </location>
</feature>
<feature type="transmembrane region" description="Helical" evidence="10">
    <location>
        <begin position="299"/>
        <end position="324"/>
    </location>
</feature>
<dbReference type="GO" id="GO:0000329">
    <property type="term" value="C:fungal-type vacuole membrane"/>
    <property type="evidence" value="ECO:0007669"/>
    <property type="project" value="TreeGrafter"/>
</dbReference>
<feature type="transmembrane region" description="Helical" evidence="10">
    <location>
        <begin position="150"/>
        <end position="170"/>
    </location>
</feature>
<dbReference type="Gene3D" id="1.20.1420.30">
    <property type="entry name" value="NCX, central ion-binding region"/>
    <property type="match status" value="1"/>
</dbReference>
<dbReference type="GO" id="GO:0012505">
    <property type="term" value="C:endomembrane system"/>
    <property type="evidence" value="ECO:0007669"/>
    <property type="project" value="UniProtKB-SubCell"/>
</dbReference>
<name>A0A397T4E0_9GLOM</name>